<sequence length="301" mass="35058">MKPIIPFEPKMTNEIPNGDQWIAQVKWDGTRILTYYEKENLRIFNRKGNERTIQYPELHQLPSLIKGNSFILDGEVIAFQDGVPSFYDVMRRDRRKNTVTINHLQTEIPITYMIFDLLYFNGKWLIETPLYRRQEMLMEIIQPTNEIQIVQSFRDCQSLYDAVIEQGLEGIVCKDLYSAYILGGKDERWLKKKKEQDLIAIVGGVTYNGALIRSIDLGVYNEKGELIYIGSAGSSKLTLKDWREVTEVTNQILQGASPFHNYSGLLKNHEWLSPILKVKVTFLEWTKDHTMRQPVIQSFVF</sequence>
<evidence type="ECO:0000313" key="7">
    <source>
        <dbReference type="Proteomes" id="UP000215137"/>
    </source>
</evidence>
<reference evidence="6 7" key="1">
    <citation type="submission" date="2017-08" db="EMBL/GenBank/DDBJ databases">
        <title>Complete Genome Sequence of Bacillus kochii Oregon-R-modENCODE STRAIN BDGP4, isolated from Drosophila melanogaster gut.</title>
        <authorList>
            <person name="Wan K.H."/>
            <person name="Yu C."/>
            <person name="Park S."/>
            <person name="Hammonds A.S."/>
            <person name="Booth B.W."/>
            <person name="Celniker S.E."/>
        </authorList>
    </citation>
    <scope>NUCLEOTIDE SEQUENCE [LARGE SCALE GENOMIC DNA]</scope>
    <source>
        <strain evidence="6 7">BDGP4</strain>
    </source>
</reference>
<dbReference type="Gene3D" id="2.40.50.140">
    <property type="entry name" value="Nucleic acid-binding proteins"/>
    <property type="match status" value="1"/>
</dbReference>
<dbReference type="InterPro" id="IPR050191">
    <property type="entry name" value="ATP-dep_DNA_ligase"/>
</dbReference>
<keyword evidence="7" id="KW-1185">Reference proteome</keyword>
<dbReference type="PANTHER" id="PTHR45674">
    <property type="entry name" value="DNA LIGASE 1/3 FAMILY MEMBER"/>
    <property type="match status" value="1"/>
</dbReference>
<dbReference type="KEGG" id="bko:CKF48_19930"/>
<proteinExistence type="inferred from homology"/>
<dbReference type="OrthoDB" id="9802472at2"/>
<evidence type="ECO:0000313" key="6">
    <source>
        <dbReference type="EMBL" id="ASV69381.1"/>
    </source>
</evidence>
<dbReference type="Pfam" id="PF01068">
    <property type="entry name" value="DNA_ligase_A_M"/>
    <property type="match status" value="1"/>
</dbReference>
<evidence type="ECO:0000256" key="1">
    <source>
        <dbReference type="ARBA" id="ARBA00007572"/>
    </source>
</evidence>
<dbReference type="PANTHER" id="PTHR45674:SF4">
    <property type="entry name" value="DNA LIGASE 1"/>
    <property type="match status" value="1"/>
</dbReference>
<dbReference type="Gene3D" id="3.30.470.30">
    <property type="entry name" value="DNA ligase/mRNA capping enzyme"/>
    <property type="match status" value="1"/>
</dbReference>
<evidence type="ECO:0000256" key="3">
    <source>
        <dbReference type="ARBA" id="ARBA00022598"/>
    </source>
</evidence>
<accession>A0A286R7U4</accession>
<feature type="domain" description="ATP-dependent DNA ligase family profile" evidence="5">
    <location>
        <begin position="103"/>
        <end position="195"/>
    </location>
</feature>
<keyword evidence="3 6" id="KW-0436">Ligase</keyword>
<dbReference type="InterPro" id="IPR012310">
    <property type="entry name" value="DNA_ligase_ATP-dep_cent"/>
</dbReference>
<dbReference type="SUPFAM" id="SSF50249">
    <property type="entry name" value="Nucleic acid-binding proteins"/>
    <property type="match status" value="1"/>
</dbReference>
<dbReference type="PROSITE" id="PS50160">
    <property type="entry name" value="DNA_LIGASE_A3"/>
    <property type="match status" value="1"/>
</dbReference>
<dbReference type="InterPro" id="IPR012309">
    <property type="entry name" value="DNA_ligase_ATP-dep_C"/>
</dbReference>
<name>A0A286R7U4_9BACI</name>
<dbReference type="AlphaFoldDB" id="A0A286R7U4"/>
<dbReference type="EC" id="6.5.1.1" evidence="2"/>
<evidence type="ECO:0000256" key="2">
    <source>
        <dbReference type="ARBA" id="ARBA00012727"/>
    </source>
</evidence>
<gene>
    <name evidence="6" type="ORF">CKF48_19930</name>
</gene>
<dbReference type="EMBL" id="CP022983">
    <property type="protein sequence ID" value="ASV69381.1"/>
    <property type="molecule type" value="Genomic_DNA"/>
</dbReference>
<dbReference type="InterPro" id="IPR012340">
    <property type="entry name" value="NA-bd_OB-fold"/>
</dbReference>
<dbReference type="RefSeq" id="WP_095372944.1">
    <property type="nucleotide sequence ID" value="NZ_CP022983.1"/>
</dbReference>
<dbReference type="Proteomes" id="UP000215137">
    <property type="component" value="Chromosome"/>
</dbReference>
<dbReference type="SUPFAM" id="SSF56091">
    <property type="entry name" value="DNA ligase/mRNA capping enzyme, catalytic domain"/>
    <property type="match status" value="1"/>
</dbReference>
<dbReference type="GO" id="GO:0005524">
    <property type="term" value="F:ATP binding"/>
    <property type="evidence" value="ECO:0007669"/>
    <property type="project" value="InterPro"/>
</dbReference>
<dbReference type="GO" id="GO:0006310">
    <property type="term" value="P:DNA recombination"/>
    <property type="evidence" value="ECO:0007669"/>
    <property type="project" value="InterPro"/>
</dbReference>
<evidence type="ECO:0000256" key="4">
    <source>
        <dbReference type="ARBA" id="ARBA00034003"/>
    </source>
</evidence>
<protein>
    <recommendedName>
        <fullName evidence="2">DNA ligase (ATP)</fullName>
        <ecNumber evidence="2">6.5.1.1</ecNumber>
    </recommendedName>
</protein>
<comment type="catalytic activity">
    <reaction evidence="4">
        <text>ATP + (deoxyribonucleotide)n-3'-hydroxyl + 5'-phospho-(deoxyribonucleotide)m = (deoxyribonucleotide)n+m + AMP + diphosphate.</text>
        <dbReference type="EC" id="6.5.1.1"/>
    </reaction>
</comment>
<dbReference type="GO" id="GO:0003910">
    <property type="term" value="F:DNA ligase (ATP) activity"/>
    <property type="evidence" value="ECO:0007669"/>
    <property type="project" value="UniProtKB-EC"/>
</dbReference>
<dbReference type="GO" id="GO:0006281">
    <property type="term" value="P:DNA repair"/>
    <property type="evidence" value="ECO:0007669"/>
    <property type="project" value="InterPro"/>
</dbReference>
<comment type="similarity">
    <text evidence="1">Belongs to the ATP-dependent DNA ligase family.</text>
</comment>
<dbReference type="CDD" id="cd07906">
    <property type="entry name" value="Adenylation_DNA_ligase_LigD_LigC"/>
    <property type="match status" value="1"/>
</dbReference>
<dbReference type="Pfam" id="PF04679">
    <property type="entry name" value="DNA_ligase_A_C"/>
    <property type="match status" value="1"/>
</dbReference>
<organism evidence="6 7">
    <name type="scientific">Cytobacillus kochii</name>
    <dbReference type="NCBI Taxonomy" id="859143"/>
    <lineage>
        <taxon>Bacteria</taxon>
        <taxon>Bacillati</taxon>
        <taxon>Bacillota</taxon>
        <taxon>Bacilli</taxon>
        <taxon>Bacillales</taxon>
        <taxon>Bacillaceae</taxon>
        <taxon>Cytobacillus</taxon>
    </lineage>
</organism>
<evidence type="ECO:0000259" key="5">
    <source>
        <dbReference type="PROSITE" id="PS50160"/>
    </source>
</evidence>